<dbReference type="PROSITE" id="PS50887">
    <property type="entry name" value="GGDEF"/>
    <property type="match status" value="1"/>
</dbReference>
<feature type="domain" description="EAL" evidence="2">
    <location>
        <begin position="531"/>
        <end position="785"/>
    </location>
</feature>
<dbReference type="InterPro" id="IPR000160">
    <property type="entry name" value="GGDEF_dom"/>
</dbReference>
<dbReference type="Pfam" id="PF00563">
    <property type="entry name" value="EAL"/>
    <property type="match status" value="1"/>
</dbReference>
<feature type="transmembrane region" description="Helical" evidence="1">
    <location>
        <begin position="206"/>
        <end position="228"/>
    </location>
</feature>
<dbReference type="RefSeq" id="WP_142101835.1">
    <property type="nucleotide sequence ID" value="NZ_VFPH01000001.1"/>
</dbReference>
<dbReference type="InterPro" id="IPR043128">
    <property type="entry name" value="Rev_trsase/Diguanyl_cyclase"/>
</dbReference>
<dbReference type="InterPro" id="IPR029787">
    <property type="entry name" value="Nucleotide_cyclase"/>
</dbReference>
<name>A0A543GIP2_9PSEU</name>
<feature type="transmembrane region" description="Helical" evidence="1">
    <location>
        <begin position="172"/>
        <end position="194"/>
    </location>
</feature>
<dbReference type="InterPro" id="IPR035919">
    <property type="entry name" value="EAL_sf"/>
</dbReference>
<dbReference type="Pfam" id="PF00990">
    <property type="entry name" value="GGDEF"/>
    <property type="match status" value="1"/>
</dbReference>
<dbReference type="EMBL" id="VFPH01000001">
    <property type="protein sequence ID" value="TQM45926.1"/>
    <property type="molecule type" value="Genomic_DNA"/>
</dbReference>
<dbReference type="SMART" id="SM00052">
    <property type="entry name" value="EAL"/>
    <property type="match status" value="1"/>
</dbReference>
<evidence type="ECO:0000313" key="4">
    <source>
        <dbReference type="EMBL" id="TQM45926.1"/>
    </source>
</evidence>
<reference evidence="4 5" key="1">
    <citation type="submission" date="2019-06" db="EMBL/GenBank/DDBJ databases">
        <title>Sequencing the genomes of 1000 actinobacteria strains.</title>
        <authorList>
            <person name="Klenk H.-P."/>
        </authorList>
    </citation>
    <scope>NUCLEOTIDE SEQUENCE [LARGE SCALE GENOMIC DNA]</scope>
    <source>
        <strain evidence="4 5">DSM 45511</strain>
    </source>
</reference>
<dbReference type="Proteomes" id="UP000319818">
    <property type="component" value="Unassembled WGS sequence"/>
</dbReference>
<feature type="transmembrane region" description="Helical" evidence="1">
    <location>
        <begin position="78"/>
        <end position="97"/>
    </location>
</feature>
<protein>
    <submittedName>
        <fullName evidence="4">Diguanylate cyclase/phosphodiesterase</fullName>
    </submittedName>
</protein>
<feature type="transmembrane region" description="Helical" evidence="1">
    <location>
        <begin position="142"/>
        <end position="160"/>
    </location>
</feature>
<dbReference type="SMART" id="SM00267">
    <property type="entry name" value="GGDEF"/>
    <property type="match status" value="1"/>
</dbReference>
<gene>
    <name evidence="4" type="ORF">FB388_3327</name>
</gene>
<feature type="transmembrane region" description="Helical" evidence="1">
    <location>
        <begin position="109"/>
        <end position="130"/>
    </location>
</feature>
<dbReference type="InterPro" id="IPR052155">
    <property type="entry name" value="Biofilm_reg_signaling"/>
</dbReference>
<keyword evidence="1" id="KW-0812">Transmembrane</keyword>
<organism evidence="4 5">
    <name type="scientific">Pseudonocardia cypriaca</name>
    <dbReference type="NCBI Taxonomy" id="882449"/>
    <lineage>
        <taxon>Bacteria</taxon>
        <taxon>Bacillati</taxon>
        <taxon>Actinomycetota</taxon>
        <taxon>Actinomycetes</taxon>
        <taxon>Pseudonocardiales</taxon>
        <taxon>Pseudonocardiaceae</taxon>
        <taxon>Pseudonocardia</taxon>
    </lineage>
</organism>
<feature type="transmembrane region" description="Helical" evidence="1">
    <location>
        <begin position="278"/>
        <end position="297"/>
    </location>
</feature>
<dbReference type="SUPFAM" id="SSF55073">
    <property type="entry name" value="Nucleotide cyclase"/>
    <property type="match status" value="1"/>
</dbReference>
<evidence type="ECO:0000259" key="2">
    <source>
        <dbReference type="PROSITE" id="PS50883"/>
    </source>
</evidence>
<feature type="domain" description="GGDEF" evidence="3">
    <location>
        <begin position="375"/>
        <end position="512"/>
    </location>
</feature>
<dbReference type="FunFam" id="3.30.70.270:FF:000001">
    <property type="entry name" value="Diguanylate cyclase domain protein"/>
    <property type="match status" value="1"/>
</dbReference>
<dbReference type="InterPro" id="IPR001633">
    <property type="entry name" value="EAL_dom"/>
</dbReference>
<keyword evidence="5" id="KW-1185">Reference proteome</keyword>
<dbReference type="NCBIfam" id="TIGR00254">
    <property type="entry name" value="GGDEF"/>
    <property type="match status" value="1"/>
</dbReference>
<dbReference type="PROSITE" id="PS50883">
    <property type="entry name" value="EAL"/>
    <property type="match status" value="1"/>
</dbReference>
<dbReference type="Gene3D" id="3.30.70.270">
    <property type="match status" value="1"/>
</dbReference>
<proteinExistence type="predicted"/>
<dbReference type="OrthoDB" id="23692at2"/>
<evidence type="ECO:0000259" key="3">
    <source>
        <dbReference type="PROSITE" id="PS50887"/>
    </source>
</evidence>
<dbReference type="SUPFAM" id="SSF141868">
    <property type="entry name" value="EAL domain-like"/>
    <property type="match status" value="1"/>
</dbReference>
<dbReference type="CDD" id="cd01948">
    <property type="entry name" value="EAL"/>
    <property type="match status" value="1"/>
</dbReference>
<dbReference type="AlphaFoldDB" id="A0A543GIP2"/>
<dbReference type="CDD" id="cd01949">
    <property type="entry name" value="GGDEF"/>
    <property type="match status" value="1"/>
</dbReference>
<keyword evidence="1" id="KW-0472">Membrane</keyword>
<sequence length="815" mass="85663">MSLTSSPLPVAAERRRGGAAAVAAAVALLALAGLCAALDGSARQLVANLGVLGLAAAGGFGCFGAARRTGGRTRRGWAALAVACWSWAAGQAAWTVYENVLAIESPYPSLADIGFLGFPVAALVGLAFLAPPGSGHATPRRVLDALLVGCAVGLVAWVTVLDPVIGTSGNSLLHAAASVAYPVADAVLLTVTVLTLAQTRDSPLRWGVLGAAVLAMAVSDATFAYQIAVGTYATGSTVEWGWRIAFCLLGIAGTLVRGGPPTEVQSSPAPRESVRAGLLPYLPLAVAAVLVALEAAGGVGLDGVEFACVAALVLLVLARQYVTMRENQELTRAIQQREVQLHHLAFHDPLTNLANRALFLDRLEHALDRAERTRQPVSVAFVDLDGFKAVNDTLGHAAGDALLVEVAGRLRGALRSADTLARLGGDEFAVLVEQGDDATTAARRLLGTLRDPFHVHGRSVAVTASIGVATVEAGQDTGTDAATRAATLLHRADVAMYAVKASGKGDVAAHTTALDGEPMDRNGRHTVRRVRPQLPEAFADALHRGDVQAIYQPVVDPVSGRISAMEVLARWTHEGEPVSPSTFIPACAAAGLSGQLTALMLEQGCAQLGLWNAGLAHRRLRIAVNVDPTEFGDSGLPDRVAGVLRRYGISPGQLALEMTEIAVNNRPANAVDVMHRLRQLGVRIALDDFGTGYSTLARLARTPVDTVKIDRSFVAHIDHDEQQRWFLRGLLDLARHLGLRTVAEGVERAGQLHELRRQGCDLVQGHFIARPATGAQLTPAVLSDLPILAPHLRGMRASETRLAAGRWFRPASEPG</sequence>
<feature type="transmembrane region" description="Helical" evidence="1">
    <location>
        <begin position="240"/>
        <end position="258"/>
    </location>
</feature>
<keyword evidence="1" id="KW-1133">Transmembrane helix</keyword>
<feature type="transmembrane region" description="Helical" evidence="1">
    <location>
        <begin position="47"/>
        <end position="66"/>
    </location>
</feature>
<evidence type="ECO:0000256" key="1">
    <source>
        <dbReference type="SAM" id="Phobius"/>
    </source>
</evidence>
<accession>A0A543GIP2</accession>
<comment type="caution">
    <text evidence="4">The sequence shown here is derived from an EMBL/GenBank/DDBJ whole genome shotgun (WGS) entry which is preliminary data.</text>
</comment>
<evidence type="ECO:0000313" key="5">
    <source>
        <dbReference type="Proteomes" id="UP000319818"/>
    </source>
</evidence>
<dbReference type="PANTHER" id="PTHR44757:SF2">
    <property type="entry name" value="BIOFILM ARCHITECTURE MAINTENANCE PROTEIN MBAA"/>
    <property type="match status" value="1"/>
</dbReference>
<dbReference type="PANTHER" id="PTHR44757">
    <property type="entry name" value="DIGUANYLATE CYCLASE DGCP"/>
    <property type="match status" value="1"/>
</dbReference>
<dbReference type="Gene3D" id="3.20.20.450">
    <property type="entry name" value="EAL domain"/>
    <property type="match status" value="1"/>
</dbReference>